<reference evidence="2 3" key="1">
    <citation type="submission" date="2023-01" db="EMBL/GenBank/DDBJ databases">
        <title>Analysis of 21 Apiospora genomes using comparative genomics revels a genus with tremendous synthesis potential of carbohydrate active enzymes and secondary metabolites.</title>
        <authorList>
            <person name="Sorensen T."/>
        </authorList>
    </citation>
    <scope>NUCLEOTIDE SEQUENCE [LARGE SCALE GENOMIC DNA]</scope>
    <source>
        <strain evidence="2 3">CBS 33761</strain>
    </source>
</reference>
<sequence>MREAPNDCRPQGSLEPGRRNQDHLTVHFAREASVISIQSAQGTSSTDDLRMANQLYETFSGEEVTDTMLSDAAKLFSNNYGVWGPESPKRGQHVKLSTSRLRAQYLPEGAATAYTRVSVNGTLAGNAFVCRWKHDGRIICWITQLVVHKEYRERGLAGGLLRSLRGDTDEIYGIMSSHPAACLAAAKCFGSTPFALAEALLAASSIRTRSAKSPEHLEKAQELVRKEDCMKLKARIAYRRSIVLRLAGDTKASQRMIEEFMASATSNTDEVLNENIAALQLSQASNHVYNFEFPEAHAEAKKWTPDLRRLDWQESLLWDQIFCVGRITRGEGRFQEARTCFEACMRNTEISEAKRHLVKSAVTDIYCELAYSEGALSYLAQAEAILEPELARLRQLSRHQTKGFRRLLLSLTEVRIRQDRRDEAKLLAIELLAIYQSIKYPDIIDRLGHVRTHIALARISSSLEEEAMHWTSVLDWNRYYNPLEEEVFTCGVVYLFLCVVWHRLGEAQISLQFLQNANQVLCRRNRQYLIPGLGTYLFRDVSQVAQPAAEAFQLPALE</sequence>
<dbReference type="SUPFAM" id="SSF55729">
    <property type="entry name" value="Acyl-CoA N-acyltransferases (Nat)"/>
    <property type="match status" value="1"/>
</dbReference>
<gene>
    <name evidence="2" type="ORF">PG993_008651</name>
</gene>
<dbReference type="InterPro" id="IPR016181">
    <property type="entry name" value="Acyl_CoA_acyltransferase"/>
</dbReference>
<dbReference type="InterPro" id="IPR011990">
    <property type="entry name" value="TPR-like_helical_dom_sf"/>
</dbReference>
<comment type="caution">
    <text evidence="2">The sequence shown here is derived from an EMBL/GenBank/DDBJ whole genome shotgun (WGS) entry which is preliminary data.</text>
</comment>
<organism evidence="2 3">
    <name type="scientific">Apiospora rasikravindrae</name>
    <dbReference type="NCBI Taxonomy" id="990691"/>
    <lineage>
        <taxon>Eukaryota</taxon>
        <taxon>Fungi</taxon>
        <taxon>Dikarya</taxon>
        <taxon>Ascomycota</taxon>
        <taxon>Pezizomycotina</taxon>
        <taxon>Sordariomycetes</taxon>
        <taxon>Xylariomycetidae</taxon>
        <taxon>Amphisphaeriales</taxon>
        <taxon>Apiosporaceae</taxon>
        <taxon>Apiospora</taxon>
    </lineage>
</organism>
<name>A0ABR1SQR1_9PEZI</name>
<evidence type="ECO:0000256" key="1">
    <source>
        <dbReference type="SAM" id="MobiDB-lite"/>
    </source>
</evidence>
<feature type="region of interest" description="Disordered" evidence="1">
    <location>
        <begin position="1"/>
        <end position="20"/>
    </location>
</feature>
<dbReference type="Gene3D" id="1.25.40.10">
    <property type="entry name" value="Tetratricopeptide repeat domain"/>
    <property type="match status" value="1"/>
</dbReference>
<dbReference type="EMBL" id="JAQQWK010000007">
    <property type="protein sequence ID" value="KAK8036668.1"/>
    <property type="molecule type" value="Genomic_DNA"/>
</dbReference>
<evidence type="ECO:0000313" key="3">
    <source>
        <dbReference type="Proteomes" id="UP001444661"/>
    </source>
</evidence>
<evidence type="ECO:0000313" key="2">
    <source>
        <dbReference type="EMBL" id="KAK8036668.1"/>
    </source>
</evidence>
<accession>A0ABR1SQR1</accession>
<keyword evidence="3" id="KW-1185">Reference proteome</keyword>
<dbReference type="Gene3D" id="3.40.630.30">
    <property type="match status" value="1"/>
</dbReference>
<dbReference type="Proteomes" id="UP001444661">
    <property type="component" value="Unassembled WGS sequence"/>
</dbReference>
<protein>
    <submittedName>
        <fullName evidence="2">Acyl-CoA N-acyltransferase</fullName>
    </submittedName>
</protein>
<proteinExistence type="predicted"/>